<protein>
    <recommendedName>
        <fullName evidence="4">Branched-chain amino acid aminotransferase</fullName>
    </recommendedName>
</protein>
<evidence type="ECO:0000256" key="1">
    <source>
        <dbReference type="ARBA" id="ARBA00009320"/>
    </source>
</evidence>
<accession>A0A1W6KA13</accession>
<organism evidence="2 3">
    <name type="scientific">Marinobacter salarius</name>
    <dbReference type="NCBI Taxonomy" id="1420917"/>
    <lineage>
        <taxon>Bacteria</taxon>
        <taxon>Pseudomonadati</taxon>
        <taxon>Pseudomonadota</taxon>
        <taxon>Gammaproteobacteria</taxon>
        <taxon>Pseudomonadales</taxon>
        <taxon>Marinobacteraceae</taxon>
        <taxon>Marinobacter</taxon>
    </lineage>
</organism>
<dbReference type="SUPFAM" id="SSF56752">
    <property type="entry name" value="D-aminoacid aminotransferase-like PLP-dependent enzymes"/>
    <property type="match status" value="1"/>
</dbReference>
<dbReference type="Pfam" id="PF01063">
    <property type="entry name" value="Aminotran_4"/>
    <property type="match status" value="1"/>
</dbReference>
<proteinExistence type="inferred from homology"/>
<dbReference type="InterPro" id="IPR043132">
    <property type="entry name" value="BCAT-like_C"/>
</dbReference>
<dbReference type="PANTHER" id="PTHR42743:SF13">
    <property type="entry name" value="P-LOOP CONTAINING NUCLEOSIDE TRIPHOSPHATE HYDROLASE PROTEIN"/>
    <property type="match status" value="1"/>
</dbReference>
<dbReference type="Proteomes" id="UP000193100">
    <property type="component" value="Chromosome"/>
</dbReference>
<dbReference type="Gene3D" id="3.20.10.10">
    <property type="entry name" value="D-amino Acid Aminotransferase, subunit A, domain 2"/>
    <property type="match status" value="1"/>
</dbReference>
<dbReference type="AlphaFoldDB" id="A0A1W6KA13"/>
<dbReference type="GO" id="GO:0003824">
    <property type="term" value="F:catalytic activity"/>
    <property type="evidence" value="ECO:0007669"/>
    <property type="project" value="InterPro"/>
</dbReference>
<dbReference type="GO" id="GO:0046394">
    <property type="term" value="P:carboxylic acid biosynthetic process"/>
    <property type="evidence" value="ECO:0007669"/>
    <property type="project" value="UniProtKB-ARBA"/>
</dbReference>
<dbReference type="InterPro" id="IPR036038">
    <property type="entry name" value="Aminotransferase-like"/>
</dbReference>
<dbReference type="InterPro" id="IPR050571">
    <property type="entry name" value="Class-IV_PLP-Dep_Aminotrnsfr"/>
</dbReference>
<evidence type="ECO:0008006" key="4">
    <source>
        <dbReference type="Google" id="ProtNLM"/>
    </source>
</evidence>
<comment type="similarity">
    <text evidence="1">Belongs to the class-IV pyridoxal-phosphate-dependent aminotransferase family.</text>
</comment>
<reference evidence="2 3" key="1">
    <citation type="submission" date="2017-04" db="EMBL/GenBank/DDBJ databases">
        <title>Genome Sequence of Marinobacter salarius strain SMR5 Isolated from a culture of the Diatom Skeletonema marinoi.</title>
        <authorList>
            <person name="Topel M."/>
            <person name="Pinder M.I.M."/>
            <person name="Johansson O.N."/>
            <person name="Kourtchenko O."/>
            <person name="Godhe A."/>
            <person name="Clarke A.K."/>
        </authorList>
    </citation>
    <scope>NUCLEOTIDE SEQUENCE [LARGE SCALE GENOMIC DNA]</scope>
    <source>
        <strain evidence="2 3">SMR5</strain>
    </source>
</reference>
<evidence type="ECO:0000313" key="2">
    <source>
        <dbReference type="EMBL" id="ARM84276.1"/>
    </source>
</evidence>
<dbReference type="EMBL" id="CP020931">
    <property type="protein sequence ID" value="ARM84276.1"/>
    <property type="molecule type" value="Genomic_DNA"/>
</dbReference>
<sequence length="270" mass="29692">MSKTTPYRTMIDGHEALMSDLSSLAFSGFAHFTAMQVRDGAIRGLDLHLQRLRLASMEMYGQANSDDEVRAYFRSAIECGPVNLSLTATVFSRSGEFTPVGAFNDPGILIRTSPAAQGPTGPLRLDAVTHERLLPSIKHVGEATKTYYLRKAVEKGFDDAAFVDKRGHISEATIWNLAFWDGHTVVWPKAELLNGITMQIVKRQLEALGAPQREEYLTLEAVQELSGGVVMNSWTPGIPVSGIGETTLPVSDRFGDLLHQAYQMEPEVLI</sequence>
<dbReference type="PANTHER" id="PTHR42743">
    <property type="entry name" value="AMINO-ACID AMINOTRANSFERASE"/>
    <property type="match status" value="1"/>
</dbReference>
<dbReference type="RefSeq" id="WP_007152201.1">
    <property type="nucleotide sequence ID" value="NZ_CP020931.1"/>
</dbReference>
<dbReference type="InterPro" id="IPR001544">
    <property type="entry name" value="Aminotrans_IV"/>
</dbReference>
<evidence type="ECO:0000313" key="3">
    <source>
        <dbReference type="Proteomes" id="UP000193100"/>
    </source>
</evidence>
<name>A0A1W6KA13_9GAMM</name>
<gene>
    <name evidence="2" type="ORF">MARSALSMR5_02203</name>
</gene>
<dbReference type="GeneID" id="77256149"/>
<dbReference type="NCBIfam" id="NF006734">
    <property type="entry name" value="PRK09266.1"/>
    <property type="match status" value="1"/>
</dbReference>